<feature type="region of interest" description="Disordered" evidence="1">
    <location>
        <begin position="1"/>
        <end position="22"/>
    </location>
</feature>
<reference evidence="2 3" key="1">
    <citation type="journal article" date="2014" name="Agronomy (Basel)">
        <title>A Draft Genome Sequence for Ensete ventricosum, the Drought-Tolerant Tree Against Hunger.</title>
        <authorList>
            <person name="Harrison J."/>
            <person name="Moore K.A."/>
            <person name="Paszkiewicz K."/>
            <person name="Jones T."/>
            <person name="Grant M."/>
            <person name="Ambacheew D."/>
            <person name="Muzemil S."/>
            <person name="Studholme D.J."/>
        </authorList>
    </citation>
    <scope>NUCLEOTIDE SEQUENCE [LARGE SCALE GENOMIC DNA]</scope>
</reference>
<evidence type="ECO:0000256" key="1">
    <source>
        <dbReference type="SAM" id="MobiDB-lite"/>
    </source>
</evidence>
<name>A0A427B857_ENSVE</name>
<feature type="region of interest" description="Disordered" evidence="1">
    <location>
        <begin position="61"/>
        <end position="98"/>
    </location>
</feature>
<evidence type="ECO:0000313" key="3">
    <source>
        <dbReference type="Proteomes" id="UP000287651"/>
    </source>
</evidence>
<dbReference type="EMBL" id="AMZH03000258">
    <property type="protein sequence ID" value="RRT84654.1"/>
    <property type="molecule type" value="Genomic_DNA"/>
</dbReference>
<dbReference type="AlphaFoldDB" id="A0A427B857"/>
<feature type="region of interest" description="Disordered" evidence="1">
    <location>
        <begin position="120"/>
        <end position="189"/>
    </location>
</feature>
<dbReference type="PANTHER" id="PTHR35463:SF10">
    <property type="entry name" value="TRANSMEMBRANE PROTEIN"/>
    <property type="match status" value="1"/>
</dbReference>
<protein>
    <submittedName>
        <fullName evidence="2">Uncharacterized protein</fullName>
    </submittedName>
</protein>
<evidence type="ECO:0000313" key="2">
    <source>
        <dbReference type="EMBL" id="RRT84654.1"/>
    </source>
</evidence>
<comment type="caution">
    <text evidence="2">The sequence shown here is derived from an EMBL/GenBank/DDBJ whole genome shotgun (WGS) entry which is preliminary data.</text>
</comment>
<organism evidence="2 3">
    <name type="scientific">Ensete ventricosum</name>
    <name type="common">Abyssinian banana</name>
    <name type="synonym">Musa ensete</name>
    <dbReference type="NCBI Taxonomy" id="4639"/>
    <lineage>
        <taxon>Eukaryota</taxon>
        <taxon>Viridiplantae</taxon>
        <taxon>Streptophyta</taxon>
        <taxon>Embryophyta</taxon>
        <taxon>Tracheophyta</taxon>
        <taxon>Spermatophyta</taxon>
        <taxon>Magnoliopsida</taxon>
        <taxon>Liliopsida</taxon>
        <taxon>Zingiberales</taxon>
        <taxon>Musaceae</taxon>
        <taxon>Ensete</taxon>
    </lineage>
</organism>
<accession>A0A427B857</accession>
<dbReference type="PANTHER" id="PTHR35463">
    <property type="entry name" value="TRANSMEMBRANE PROTEIN"/>
    <property type="match status" value="1"/>
</dbReference>
<dbReference type="Proteomes" id="UP000287651">
    <property type="component" value="Unassembled WGS sequence"/>
</dbReference>
<proteinExistence type="predicted"/>
<feature type="compositionally biased region" description="Basic residues" evidence="1">
    <location>
        <begin position="1"/>
        <end position="15"/>
    </location>
</feature>
<gene>
    <name evidence="2" type="ORF">B296_00004399</name>
</gene>
<feature type="compositionally biased region" description="Basic and acidic residues" evidence="1">
    <location>
        <begin position="66"/>
        <end position="86"/>
    </location>
</feature>
<feature type="compositionally biased region" description="Basic and acidic residues" evidence="1">
    <location>
        <begin position="151"/>
        <end position="169"/>
    </location>
</feature>
<sequence>MQRRNTAPRKARRTGSGHNTRSLVPLNTRLAMVAGGGTSTSSTCSSSLLLFLLLLSPLTSPSSVQRGHDDGEKAKGNEMRQERAEQQRPQPVERAIGLTRSASRWDTIRTWAKVACMNLRPPDSTYGRSESSPGEVVKEAASRSFATSKGAVEHAAESVAKVAEKAAHKTKEKAKKTVSKPGGKPDAEL</sequence>